<dbReference type="SMART" id="SM00645">
    <property type="entry name" value="Pept_C1"/>
    <property type="match status" value="1"/>
</dbReference>
<dbReference type="InterPro" id="IPR013128">
    <property type="entry name" value="Peptidase_C1A"/>
</dbReference>
<evidence type="ECO:0000256" key="4">
    <source>
        <dbReference type="SAM" id="SignalP"/>
    </source>
</evidence>
<dbReference type="Pfam" id="PF08246">
    <property type="entry name" value="Inhibitor_I29"/>
    <property type="match status" value="1"/>
</dbReference>
<dbReference type="InterPro" id="IPR000169">
    <property type="entry name" value="Pept_cys_AS"/>
</dbReference>
<evidence type="ECO:0000259" key="5">
    <source>
        <dbReference type="SMART" id="SM00645"/>
    </source>
</evidence>
<dbReference type="InterPro" id="IPR013201">
    <property type="entry name" value="Prot_inhib_I29"/>
</dbReference>
<reference evidence="7" key="4">
    <citation type="submission" date="2019-03" db="UniProtKB">
        <authorList>
            <consortium name="EnsemblPlants"/>
        </authorList>
    </citation>
    <scope>IDENTIFICATION</scope>
</reference>
<evidence type="ECO:0000256" key="1">
    <source>
        <dbReference type="ARBA" id="ARBA00008455"/>
    </source>
</evidence>
<evidence type="ECO:0000256" key="3">
    <source>
        <dbReference type="ARBA" id="ARBA00023157"/>
    </source>
</evidence>
<dbReference type="Pfam" id="PF00112">
    <property type="entry name" value="Peptidase_C1"/>
    <property type="match status" value="1"/>
</dbReference>
<feature type="signal peptide" evidence="4">
    <location>
        <begin position="1"/>
        <end position="36"/>
    </location>
</feature>
<feature type="chain" id="PRO_5019380073" description="Vignain" evidence="4">
    <location>
        <begin position="37"/>
        <end position="388"/>
    </location>
</feature>
<dbReference type="PROSITE" id="PS00139">
    <property type="entry name" value="THIOL_PROTEASE_CYS"/>
    <property type="match status" value="1"/>
</dbReference>
<keyword evidence="2 4" id="KW-0732">Signal</keyword>
<name>A0A453N0F2_AEGTS</name>
<dbReference type="SUPFAM" id="SSF54001">
    <property type="entry name" value="Cysteine proteinases"/>
    <property type="match status" value="1"/>
</dbReference>
<dbReference type="InterPro" id="IPR038765">
    <property type="entry name" value="Papain-like_cys_pep_sf"/>
</dbReference>
<dbReference type="InterPro" id="IPR025660">
    <property type="entry name" value="Pept_his_AS"/>
</dbReference>
<reference evidence="7" key="5">
    <citation type="journal article" date="2021" name="G3 (Bethesda)">
        <title>Aegilops tauschii genome assembly Aet v5.0 features greater sequence contiguity and improved annotation.</title>
        <authorList>
            <person name="Wang L."/>
            <person name="Zhu T."/>
            <person name="Rodriguez J.C."/>
            <person name="Deal K.R."/>
            <person name="Dubcovsky J."/>
            <person name="McGuire P.E."/>
            <person name="Lux T."/>
            <person name="Spannagl M."/>
            <person name="Mayer K.F.X."/>
            <person name="Baldrich P."/>
            <person name="Meyers B.C."/>
            <person name="Huo N."/>
            <person name="Gu Y.Q."/>
            <person name="Zhou H."/>
            <person name="Devos K.M."/>
            <person name="Bennetzen J.L."/>
            <person name="Unver T."/>
            <person name="Budak H."/>
            <person name="Gulick P.J."/>
            <person name="Galiba G."/>
            <person name="Kalapos B."/>
            <person name="Nelson D.R."/>
            <person name="Li P."/>
            <person name="You F.M."/>
            <person name="Luo M.C."/>
            <person name="Dvorak J."/>
        </authorList>
    </citation>
    <scope>NUCLEOTIDE SEQUENCE [LARGE SCALE GENOMIC DNA]</scope>
    <source>
        <strain evidence="7">cv. AL8/78</strain>
    </source>
</reference>
<dbReference type="GO" id="GO:0008234">
    <property type="term" value="F:cysteine-type peptidase activity"/>
    <property type="evidence" value="ECO:0007669"/>
    <property type="project" value="InterPro"/>
</dbReference>
<dbReference type="PANTHER" id="PTHR12411">
    <property type="entry name" value="CYSTEINE PROTEASE FAMILY C1-RELATED"/>
    <property type="match status" value="1"/>
</dbReference>
<organism evidence="7 8">
    <name type="scientific">Aegilops tauschii subsp. strangulata</name>
    <name type="common">Goatgrass</name>
    <dbReference type="NCBI Taxonomy" id="200361"/>
    <lineage>
        <taxon>Eukaryota</taxon>
        <taxon>Viridiplantae</taxon>
        <taxon>Streptophyta</taxon>
        <taxon>Embryophyta</taxon>
        <taxon>Tracheophyta</taxon>
        <taxon>Spermatophyta</taxon>
        <taxon>Magnoliopsida</taxon>
        <taxon>Liliopsida</taxon>
        <taxon>Poales</taxon>
        <taxon>Poaceae</taxon>
        <taxon>BOP clade</taxon>
        <taxon>Pooideae</taxon>
        <taxon>Triticodae</taxon>
        <taxon>Triticeae</taxon>
        <taxon>Triticinae</taxon>
        <taxon>Aegilops</taxon>
    </lineage>
</organism>
<dbReference type="Proteomes" id="UP000015105">
    <property type="component" value="Chromosome 6D"/>
</dbReference>
<feature type="domain" description="Cathepsin propeptide inhibitor" evidence="6">
    <location>
        <begin position="56"/>
        <end position="111"/>
    </location>
</feature>
<dbReference type="AlphaFoldDB" id="A0A453N0F2"/>
<keyword evidence="8" id="KW-1185">Reference proteome</keyword>
<dbReference type="PRINTS" id="PR00705">
    <property type="entry name" value="PAPAIN"/>
</dbReference>
<dbReference type="STRING" id="200361.A0A453N0F2"/>
<dbReference type="Gene3D" id="3.90.70.10">
    <property type="entry name" value="Cysteine proteinases"/>
    <property type="match status" value="1"/>
</dbReference>
<comment type="similarity">
    <text evidence="1">Belongs to the peptidase C1 family.</text>
</comment>
<dbReference type="GO" id="GO:0006508">
    <property type="term" value="P:proteolysis"/>
    <property type="evidence" value="ECO:0007669"/>
    <property type="project" value="InterPro"/>
</dbReference>
<dbReference type="EnsemblPlants" id="AET6Gv20164800.1">
    <property type="protein sequence ID" value="AET6Gv20164800.1"/>
    <property type="gene ID" value="AET6Gv20164800"/>
</dbReference>
<evidence type="ECO:0000256" key="2">
    <source>
        <dbReference type="ARBA" id="ARBA00022729"/>
    </source>
</evidence>
<sequence length="388" mass="43458">RRSTITRHLKQLHTMARALAMMLLMAIALTTTMSAASTMDITDKDLASEESLWAMYERWCENHSVEREIGDKTRRFNVFKENARMIHEFNQQDVPYKLSLNLFGDMTDEEVERTYGRCSNIRSNSRKRRHQGRLTQGSIIAREDLPAAVDWRMMGYDQRPSAVTNVKRQGTCGGCWAFAAIAAVEGINSIKTRNLTSLSVQQLLDCDKGNEGCRGGNAEGAFKYIIHHGGIETEAEYPYIGHEHGRCLVPKQDQNTVVTIDGYKQVPPNEVALMQAVAAQPVVVALDANSTAFRRYGGGVFVGPCGTDLNHEMTVVGYGTTNEQDSKKRMDYWIIKNSLGPEWGENGYIRIARDVNSQAEDGLCGILIYASYPVKFKRKGVNDTMKIV</sequence>
<dbReference type="PROSITE" id="PS00639">
    <property type="entry name" value="THIOL_PROTEASE_HIS"/>
    <property type="match status" value="1"/>
</dbReference>
<keyword evidence="3" id="KW-1015">Disulfide bond</keyword>
<reference evidence="7" key="3">
    <citation type="journal article" date="2017" name="Nature">
        <title>Genome sequence of the progenitor of the wheat D genome Aegilops tauschii.</title>
        <authorList>
            <person name="Luo M.C."/>
            <person name="Gu Y.Q."/>
            <person name="Puiu D."/>
            <person name="Wang H."/>
            <person name="Twardziok S.O."/>
            <person name="Deal K.R."/>
            <person name="Huo N."/>
            <person name="Zhu T."/>
            <person name="Wang L."/>
            <person name="Wang Y."/>
            <person name="McGuire P.E."/>
            <person name="Liu S."/>
            <person name="Long H."/>
            <person name="Ramasamy R.K."/>
            <person name="Rodriguez J.C."/>
            <person name="Van S.L."/>
            <person name="Yuan L."/>
            <person name="Wang Z."/>
            <person name="Xia Z."/>
            <person name="Xiao L."/>
            <person name="Anderson O.D."/>
            <person name="Ouyang S."/>
            <person name="Liang Y."/>
            <person name="Zimin A.V."/>
            <person name="Pertea G."/>
            <person name="Qi P."/>
            <person name="Bennetzen J.L."/>
            <person name="Dai X."/>
            <person name="Dawson M.W."/>
            <person name="Muller H.G."/>
            <person name="Kugler K."/>
            <person name="Rivarola-Duarte L."/>
            <person name="Spannagl M."/>
            <person name="Mayer K.F.X."/>
            <person name="Lu F.H."/>
            <person name="Bevan M.W."/>
            <person name="Leroy P."/>
            <person name="Li P."/>
            <person name="You F.M."/>
            <person name="Sun Q."/>
            <person name="Liu Z."/>
            <person name="Lyons E."/>
            <person name="Wicker T."/>
            <person name="Salzberg S.L."/>
            <person name="Devos K.M."/>
            <person name="Dvorak J."/>
        </authorList>
    </citation>
    <scope>NUCLEOTIDE SEQUENCE [LARGE SCALE GENOMIC DNA]</scope>
    <source>
        <strain evidence="7">cv. AL8/78</strain>
    </source>
</reference>
<reference evidence="8" key="1">
    <citation type="journal article" date="2014" name="Science">
        <title>Ancient hybridizations among the ancestral genomes of bread wheat.</title>
        <authorList>
            <consortium name="International Wheat Genome Sequencing Consortium,"/>
            <person name="Marcussen T."/>
            <person name="Sandve S.R."/>
            <person name="Heier L."/>
            <person name="Spannagl M."/>
            <person name="Pfeifer M."/>
            <person name="Jakobsen K.S."/>
            <person name="Wulff B.B."/>
            <person name="Steuernagel B."/>
            <person name="Mayer K.F."/>
            <person name="Olsen O.A."/>
        </authorList>
    </citation>
    <scope>NUCLEOTIDE SEQUENCE [LARGE SCALE GENOMIC DNA]</scope>
    <source>
        <strain evidence="8">cv. AL8/78</strain>
    </source>
</reference>
<evidence type="ECO:0000313" key="8">
    <source>
        <dbReference type="Proteomes" id="UP000015105"/>
    </source>
</evidence>
<dbReference type="InterPro" id="IPR000668">
    <property type="entry name" value="Peptidase_C1A_C"/>
</dbReference>
<dbReference type="SMART" id="SM00848">
    <property type="entry name" value="Inhibitor_I29"/>
    <property type="match status" value="1"/>
</dbReference>
<proteinExistence type="inferred from homology"/>
<dbReference type="CDD" id="cd02248">
    <property type="entry name" value="Peptidase_C1A"/>
    <property type="match status" value="1"/>
</dbReference>
<evidence type="ECO:0000313" key="7">
    <source>
        <dbReference type="EnsemblPlants" id="AET6Gv20164800.1"/>
    </source>
</evidence>
<dbReference type="InterPro" id="IPR039417">
    <property type="entry name" value="Peptidase_C1A_papain-like"/>
</dbReference>
<dbReference type="Gramene" id="AET6Gv20164800.1">
    <property type="protein sequence ID" value="AET6Gv20164800.1"/>
    <property type="gene ID" value="AET6Gv20164800"/>
</dbReference>
<feature type="domain" description="Peptidase C1A papain C-terminal" evidence="5">
    <location>
        <begin position="145"/>
        <end position="374"/>
    </location>
</feature>
<reference evidence="8" key="2">
    <citation type="journal article" date="2017" name="Nat. Plants">
        <title>The Aegilops tauschii genome reveals multiple impacts of transposons.</title>
        <authorList>
            <person name="Zhao G."/>
            <person name="Zou C."/>
            <person name="Li K."/>
            <person name="Wang K."/>
            <person name="Li T."/>
            <person name="Gao L."/>
            <person name="Zhang X."/>
            <person name="Wang H."/>
            <person name="Yang Z."/>
            <person name="Liu X."/>
            <person name="Jiang W."/>
            <person name="Mao L."/>
            <person name="Kong X."/>
            <person name="Jiao Y."/>
            <person name="Jia J."/>
        </authorList>
    </citation>
    <scope>NUCLEOTIDE SEQUENCE [LARGE SCALE GENOMIC DNA]</scope>
    <source>
        <strain evidence="8">cv. AL8/78</strain>
    </source>
</reference>
<dbReference type="FunFam" id="3.90.70.10:FF:000332">
    <property type="entry name" value="Cathepsin L1"/>
    <property type="match status" value="1"/>
</dbReference>
<evidence type="ECO:0008006" key="9">
    <source>
        <dbReference type="Google" id="ProtNLM"/>
    </source>
</evidence>
<evidence type="ECO:0000259" key="6">
    <source>
        <dbReference type="SMART" id="SM00848"/>
    </source>
</evidence>
<accession>A0A453N0F2</accession>
<protein>
    <recommendedName>
        <fullName evidence="9">Vignain</fullName>
    </recommendedName>
</protein>